<evidence type="ECO:0000313" key="9">
    <source>
        <dbReference type="Proteomes" id="UP000887567"/>
    </source>
</evidence>
<evidence type="ECO:0000256" key="4">
    <source>
        <dbReference type="ARBA" id="ARBA00022692"/>
    </source>
</evidence>
<dbReference type="RefSeq" id="XP_028514732.1">
    <property type="nucleotide sequence ID" value="XM_028658931.1"/>
</dbReference>
<evidence type="ECO:0000256" key="7">
    <source>
        <dbReference type="SAM" id="Phobius"/>
    </source>
</evidence>
<evidence type="ECO:0000256" key="5">
    <source>
        <dbReference type="ARBA" id="ARBA00022989"/>
    </source>
</evidence>
<evidence type="ECO:0000313" key="8">
    <source>
        <dbReference type="EnsemblMetazoa" id="XP_028514732.1"/>
    </source>
</evidence>
<keyword evidence="5 7" id="KW-1133">Transmembrane helix</keyword>
<dbReference type="PANTHER" id="PTHR10010">
    <property type="entry name" value="SOLUTE CARRIER FAMILY 34 SODIUM PHOSPHATE , MEMBER 2-RELATED"/>
    <property type="match status" value="1"/>
</dbReference>
<feature type="transmembrane region" description="Helical" evidence="7">
    <location>
        <begin position="397"/>
        <end position="420"/>
    </location>
</feature>
<evidence type="ECO:0008006" key="10">
    <source>
        <dbReference type="Google" id="ProtNLM"/>
    </source>
</evidence>
<comment type="similarity">
    <text evidence="2">Belongs to the SLC34A transporter family.</text>
</comment>
<accession>A0A913YJQ5</accession>
<comment type="subcellular location">
    <subcellularLocation>
        <location evidence="1">Apical cell membrane</location>
        <topology evidence="1">Multi-pass membrane protein</topology>
    </subcellularLocation>
</comment>
<dbReference type="AlphaFoldDB" id="A0A913YJQ5"/>
<sequence length="530" mass="58163">MDELSGPRGTDSENIDEITAWEDVDFKTSDKKWSDLDNGEKARQVIWILFKIILFAVLLYLFVCSLSFLGNAFRLLGGLTAGEAFASNKLLANPVAGLMIGILATVLVQSSSTTTCIIIAMVASKLIEVKQAIPIVMGANIGTSVTSTMVSLAQVGDRNEFRRAFAGAVVHDVFNCLSVLVFLPVEVVFHYLYHVTNQIIKVMDIKADTNAHREFLSKITTPLTNLVVQLDTEHVLRSVILKETPTKAKTLLKLCRENRTVTMNVTQEFNTTNGLANYTGSVNVPVEQIRHCNFLFSETGMSDSTIGVILLAFALILLCTCLVCLVKLLESLMHGHVRKAIQHTVNADFPKPFHHLTGYLAMIVGMAMTVLMQSSSIFTSVLTPLTGLGVVSIERVFPLTLGANIGTTTTGILAAIASHGDSFNNALQIALCHLLFNVSGIILWYPIPAMRRVPIKFAKFLGNTTAKYRWFSVAYIVFGFFLVPASVFGLSLAGWQILLGVGIPILILSLFIFIAKFCKRKKPRLLPKFV</sequence>
<organism evidence="8 9">
    <name type="scientific">Exaiptasia diaphana</name>
    <name type="common">Tropical sea anemone</name>
    <name type="synonym">Aiptasia pulchella</name>
    <dbReference type="NCBI Taxonomy" id="2652724"/>
    <lineage>
        <taxon>Eukaryota</taxon>
        <taxon>Metazoa</taxon>
        <taxon>Cnidaria</taxon>
        <taxon>Anthozoa</taxon>
        <taxon>Hexacorallia</taxon>
        <taxon>Actiniaria</taxon>
        <taxon>Aiptasiidae</taxon>
        <taxon>Exaiptasia</taxon>
    </lineage>
</organism>
<dbReference type="Proteomes" id="UP000887567">
    <property type="component" value="Unplaced"/>
</dbReference>
<keyword evidence="3" id="KW-1003">Cell membrane</keyword>
<dbReference type="EnsemblMetazoa" id="XM_028658931.1">
    <property type="protein sequence ID" value="XP_028514732.1"/>
    <property type="gene ID" value="LOC110238382"/>
</dbReference>
<dbReference type="GO" id="GO:0016324">
    <property type="term" value="C:apical plasma membrane"/>
    <property type="evidence" value="ECO:0007669"/>
    <property type="project" value="UniProtKB-SubCell"/>
</dbReference>
<dbReference type="GeneID" id="110238382"/>
<evidence type="ECO:0000256" key="1">
    <source>
        <dbReference type="ARBA" id="ARBA00004424"/>
    </source>
</evidence>
<proteinExistence type="inferred from homology"/>
<dbReference type="NCBIfam" id="NF037997">
    <property type="entry name" value="Na_Pi_symport"/>
    <property type="match status" value="1"/>
</dbReference>
<keyword evidence="4 7" id="KW-0812">Transmembrane</keyword>
<evidence type="ECO:0000256" key="2">
    <source>
        <dbReference type="ARBA" id="ARBA00005808"/>
    </source>
</evidence>
<feature type="transmembrane region" description="Helical" evidence="7">
    <location>
        <begin position="306"/>
        <end position="329"/>
    </location>
</feature>
<dbReference type="OrthoDB" id="76259at2759"/>
<dbReference type="OMA" id="FTAKCCC"/>
<feature type="transmembrane region" description="Helical" evidence="7">
    <location>
        <begin position="173"/>
        <end position="193"/>
    </location>
</feature>
<feature type="transmembrane region" description="Helical" evidence="7">
    <location>
        <begin position="132"/>
        <end position="153"/>
    </location>
</feature>
<feature type="transmembrane region" description="Helical" evidence="7">
    <location>
        <begin position="359"/>
        <end position="385"/>
    </location>
</feature>
<reference evidence="8" key="1">
    <citation type="submission" date="2022-11" db="UniProtKB">
        <authorList>
            <consortium name="EnsemblMetazoa"/>
        </authorList>
    </citation>
    <scope>IDENTIFICATION</scope>
</reference>
<dbReference type="Pfam" id="PF02690">
    <property type="entry name" value="Na_Pi_cotrans"/>
    <property type="match status" value="2"/>
</dbReference>
<feature type="transmembrane region" description="Helical" evidence="7">
    <location>
        <begin position="95"/>
        <end position="120"/>
    </location>
</feature>
<dbReference type="InterPro" id="IPR003841">
    <property type="entry name" value="Na/Pi_transpt"/>
</dbReference>
<dbReference type="PANTHER" id="PTHR10010:SF46">
    <property type="entry name" value="SODIUM-DEPENDENT PHOSPHATE TRANSPORT PROTEIN 2B"/>
    <property type="match status" value="1"/>
</dbReference>
<name>A0A913YJQ5_EXADI</name>
<feature type="transmembrane region" description="Helical" evidence="7">
    <location>
        <begin position="45"/>
        <end position="69"/>
    </location>
</feature>
<dbReference type="GO" id="GO:0044341">
    <property type="term" value="P:sodium-dependent phosphate transport"/>
    <property type="evidence" value="ECO:0007669"/>
    <property type="project" value="InterPro"/>
</dbReference>
<dbReference type="GO" id="GO:0005436">
    <property type="term" value="F:sodium:phosphate symporter activity"/>
    <property type="evidence" value="ECO:0007669"/>
    <property type="project" value="InterPro"/>
</dbReference>
<keyword evidence="9" id="KW-1185">Reference proteome</keyword>
<feature type="transmembrane region" description="Helical" evidence="7">
    <location>
        <begin position="468"/>
        <end position="487"/>
    </location>
</feature>
<protein>
    <recommendedName>
        <fullName evidence="10">Sodium-dependent phosphate transporter</fullName>
    </recommendedName>
</protein>
<feature type="transmembrane region" description="Helical" evidence="7">
    <location>
        <begin position="426"/>
        <end position="447"/>
    </location>
</feature>
<keyword evidence="6 7" id="KW-0472">Membrane</keyword>
<feature type="transmembrane region" description="Helical" evidence="7">
    <location>
        <begin position="493"/>
        <end position="515"/>
    </location>
</feature>
<evidence type="ECO:0000256" key="3">
    <source>
        <dbReference type="ARBA" id="ARBA00022475"/>
    </source>
</evidence>
<evidence type="ECO:0000256" key="6">
    <source>
        <dbReference type="ARBA" id="ARBA00023136"/>
    </source>
</evidence>
<dbReference type="NCBIfam" id="TIGR01013">
    <property type="entry name" value="2a58"/>
    <property type="match status" value="1"/>
</dbReference>